<gene>
    <name evidence="2" type="ORF">PoB_000083700</name>
</gene>
<comment type="caution">
    <text evidence="2">The sequence shown here is derived from an EMBL/GenBank/DDBJ whole genome shotgun (WGS) entry which is preliminary data.</text>
</comment>
<protein>
    <submittedName>
        <fullName evidence="2">Uncharacterized protein</fullName>
    </submittedName>
</protein>
<keyword evidence="3" id="KW-1185">Reference proteome</keyword>
<organism evidence="2 3">
    <name type="scientific">Plakobranchus ocellatus</name>
    <dbReference type="NCBI Taxonomy" id="259542"/>
    <lineage>
        <taxon>Eukaryota</taxon>
        <taxon>Metazoa</taxon>
        <taxon>Spiralia</taxon>
        <taxon>Lophotrochozoa</taxon>
        <taxon>Mollusca</taxon>
        <taxon>Gastropoda</taxon>
        <taxon>Heterobranchia</taxon>
        <taxon>Euthyneura</taxon>
        <taxon>Panpulmonata</taxon>
        <taxon>Sacoglossa</taxon>
        <taxon>Placobranchoidea</taxon>
        <taxon>Plakobranchidae</taxon>
        <taxon>Plakobranchus</taxon>
    </lineage>
</organism>
<dbReference type="AlphaFoldDB" id="A0AAV3XWV8"/>
<accession>A0AAV3XWV8</accession>
<dbReference type="Proteomes" id="UP000735302">
    <property type="component" value="Unassembled WGS sequence"/>
</dbReference>
<feature type="region of interest" description="Disordered" evidence="1">
    <location>
        <begin position="29"/>
        <end position="92"/>
    </location>
</feature>
<feature type="compositionally biased region" description="Acidic residues" evidence="1">
    <location>
        <begin position="66"/>
        <end position="84"/>
    </location>
</feature>
<sequence>MISSFQAFCQARAPVAGLEPATEKLPQIQGGFAIRYTTDAPRERRRRRRGRRRRRRRRKKVNQEREQEEEEEDADGKEETEGEEDTKKSQNE</sequence>
<name>A0AAV3XWV8_9GAST</name>
<feature type="compositionally biased region" description="Basic residues" evidence="1">
    <location>
        <begin position="43"/>
        <end position="60"/>
    </location>
</feature>
<dbReference type="EMBL" id="BLXT01000089">
    <property type="protein sequence ID" value="GFN74331.1"/>
    <property type="molecule type" value="Genomic_DNA"/>
</dbReference>
<proteinExistence type="predicted"/>
<reference evidence="2 3" key="1">
    <citation type="journal article" date="2021" name="Elife">
        <title>Chloroplast acquisition without the gene transfer in kleptoplastic sea slugs, Plakobranchus ocellatus.</title>
        <authorList>
            <person name="Maeda T."/>
            <person name="Takahashi S."/>
            <person name="Yoshida T."/>
            <person name="Shimamura S."/>
            <person name="Takaki Y."/>
            <person name="Nagai Y."/>
            <person name="Toyoda A."/>
            <person name="Suzuki Y."/>
            <person name="Arimoto A."/>
            <person name="Ishii H."/>
            <person name="Satoh N."/>
            <person name="Nishiyama T."/>
            <person name="Hasebe M."/>
            <person name="Maruyama T."/>
            <person name="Minagawa J."/>
            <person name="Obokata J."/>
            <person name="Shigenobu S."/>
        </authorList>
    </citation>
    <scope>NUCLEOTIDE SEQUENCE [LARGE SCALE GENOMIC DNA]</scope>
</reference>
<evidence type="ECO:0000313" key="3">
    <source>
        <dbReference type="Proteomes" id="UP000735302"/>
    </source>
</evidence>
<evidence type="ECO:0000313" key="2">
    <source>
        <dbReference type="EMBL" id="GFN74331.1"/>
    </source>
</evidence>
<evidence type="ECO:0000256" key="1">
    <source>
        <dbReference type="SAM" id="MobiDB-lite"/>
    </source>
</evidence>